<reference evidence="1 3" key="1">
    <citation type="journal article" date="2008" name="Science">
        <title>The Physcomitrella genome reveals evolutionary insights into the conquest of land by plants.</title>
        <authorList>
            <person name="Rensing S."/>
            <person name="Lang D."/>
            <person name="Zimmer A."/>
            <person name="Terry A."/>
            <person name="Salamov A."/>
            <person name="Shapiro H."/>
            <person name="Nishiyama T."/>
            <person name="Perroud P.-F."/>
            <person name="Lindquist E."/>
            <person name="Kamisugi Y."/>
            <person name="Tanahashi T."/>
            <person name="Sakakibara K."/>
            <person name="Fujita T."/>
            <person name="Oishi K."/>
            <person name="Shin-I T."/>
            <person name="Kuroki Y."/>
            <person name="Toyoda A."/>
            <person name="Suzuki Y."/>
            <person name="Hashimoto A."/>
            <person name="Yamaguchi K."/>
            <person name="Sugano A."/>
            <person name="Kohara Y."/>
            <person name="Fujiyama A."/>
            <person name="Anterola A."/>
            <person name="Aoki S."/>
            <person name="Ashton N."/>
            <person name="Barbazuk W.B."/>
            <person name="Barker E."/>
            <person name="Bennetzen J."/>
            <person name="Bezanilla M."/>
            <person name="Blankenship R."/>
            <person name="Cho S.H."/>
            <person name="Dutcher S."/>
            <person name="Estelle M."/>
            <person name="Fawcett J.A."/>
            <person name="Gundlach H."/>
            <person name="Hanada K."/>
            <person name="Heyl A."/>
            <person name="Hicks K.A."/>
            <person name="Hugh J."/>
            <person name="Lohr M."/>
            <person name="Mayer K."/>
            <person name="Melkozernov A."/>
            <person name="Murata T."/>
            <person name="Nelson D."/>
            <person name="Pils B."/>
            <person name="Prigge M."/>
            <person name="Reiss B."/>
            <person name="Renner T."/>
            <person name="Rombauts S."/>
            <person name="Rushton P."/>
            <person name="Sanderfoot A."/>
            <person name="Schween G."/>
            <person name="Shiu S.-H."/>
            <person name="Stueber K."/>
            <person name="Theodoulou F.L."/>
            <person name="Tu H."/>
            <person name="Van de Peer Y."/>
            <person name="Verrier P.J."/>
            <person name="Waters E."/>
            <person name="Wood A."/>
            <person name="Yang L."/>
            <person name="Cove D."/>
            <person name="Cuming A."/>
            <person name="Hasebe M."/>
            <person name="Lucas S."/>
            <person name="Mishler D.B."/>
            <person name="Reski R."/>
            <person name="Grigoriev I."/>
            <person name="Quatrano R.S."/>
            <person name="Boore J.L."/>
        </authorList>
    </citation>
    <scope>NUCLEOTIDE SEQUENCE [LARGE SCALE GENOMIC DNA]</scope>
    <source>
        <strain evidence="2 3">cv. Gransden 2004</strain>
    </source>
</reference>
<protein>
    <submittedName>
        <fullName evidence="1 2">Uncharacterized protein</fullName>
    </submittedName>
</protein>
<dbReference type="Proteomes" id="UP000006727">
    <property type="component" value="Chromosome 3"/>
</dbReference>
<reference evidence="1 3" key="2">
    <citation type="journal article" date="2018" name="Plant J.">
        <title>The Physcomitrella patens chromosome-scale assembly reveals moss genome structure and evolution.</title>
        <authorList>
            <person name="Lang D."/>
            <person name="Ullrich K.K."/>
            <person name="Murat F."/>
            <person name="Fuchs J."/>
            <person name="Jenkins J."/>
            <person name="Haas F.B."/>
            <person name="Piednoel M."/>
            <person name="Gundlach H."/>
            <person name="Van Bel M."/>
            <person name="Meyberg R."/>
            <person name="Vives C."/>
            <person name="Morata J."/>
            <person name="Symeonidi A."/>
            <person name="Hiss M."/>
            <person name="Muchero W."/>
            <person name="Kamisugi Y."/>
            <person name="Saleh O."/>
            <person name="Blanc G."/>
            <person name="Decker E.L."/>
            <person name="van Gessel N."/>
            <person name="Grimwood J."/>
            <person name="Hayes R.D."/>
            <person name="Graham S.W."/>
            <person name="Gunter L.E."/>
            <person name="McDaniel S.F."/>
            <person name="Hoernstein S.N.W."/>
            <person name="Larsson A."/>
            <person name="Li F.W."/>
            <person name="Perroud P.F."/>
            <person name="Phillips J."/>
            <person name="Ranjan P."/>
            <person name="Rokshar D.S."/>
            <person name="Rothfels C.J."/>
            <person name="Schneider L."/>
            <person name="Shu S."/>
            <person name="Stevenson D.W."/>
            <person name="Thummler F."/>
            <person name="Tillich M."/>
            <person name="Villarreal Aguilar J.C."/>
            <person name="Widiez T."/>
            <person name="Wong G.K."/>
            <person name="Wymore A."/>
            <person name="Zhang Y."/>
            <person name="Zimmer A.D."/>
            <person name="Quatrano R.S."/>
            <person name="Mayer K.F.X."/>
            <person name="Goodstein D."/>
            <person name="Casacuberta J.M."/>
            <person name="Vandepoele K."/>
            <person name="Reski R."/>
            <person name="Cuming A.C."/>
            <person name="Tuskan G.A."/>
            <person name="Maumus F."/>
            <person name="Salse J."/>
            <person name="Schmutz J."/>
            <person name="Rensing S.A."/>
        </authorList>
    </citation>
    <scope>NUCLEOTIDE SEQUENCE [LARGE SCALE GENOMIC DNA]</scope>
    <source>
        <strain evidence="2 3">cv. Gransden 2004</strain>
    </source>
</reference>
<accession>A0A2K1KTM0</accession>
<dbReference type="Gramene" id="Pp3c3_8132V3.1">
    <property type="protein sequence ID" value="PAC:32943494.CDS.1"/>
    <property type="gene ID" value="Pp3c3_8132"/>
</dbReference>
<dbReference type="AlphaFoldDB" id="A0A2K1KTM0"/>
<evidence type="ECO:0000313" key="3">
    <source>
        <dbReference type="Proteomes" id="UP000006727"/>
    </source>
</evidence>
<dbReference type="InParanoid" id="A0A2K1KTM0"/>
<organism evidence="1">
    <name type="scientific">Physcomitrium patens</name>
    <name type="common">Spreading-leaved earth moss</name>
    <name type="synonym">Physcomitrella patens</name>
    <dbReference type="NCBI Taxonomy" id="3218"/>
    <lineage>
        <taxon>Eukaryota</taxon>
        <taxon>Viridiplantae</taxon>
        <taxon>Streptophyta</taxon>
        <taxon>Embryophyta</taxon>
        <taxon>Bryophyta</taxon>
        <taxon>Bryophytina</taxon>
        <taxon>Bryopsida</taxon>
        <taxon>Funariidae</taxon>
        <taxon>Funariales</taxon>
        <taxon>Funariaceae</taxon>
        <taxon>Physcomitrium</taxon>
    </lineage>
</organism>
<sequence length="76" mass="8652">MGWDVQRYDGARRCPWIEPSAVALPPRRPSRTLLAIDDGCAAATELPPLFVVSIFNTARRILSQYWLCCMGFTFLY</sequence>
<proteinExistence type="predicted"/>
<name>A0A2K1KTM0_PHYPA</name>
<keyword evidence="3" id="KW-1185">Reference proteome</keyword>
<evidence type="ECO:0000313" key="2">
    <source>
        <dbReference type="EnsemblPlants" id="PAC:32943494.CDS.1"/>
    </source>
</evidence>
<gene>
    <name evidence="1" type="ORF">PHYPA_004128</name>
</gene>
<dbReference type="EnsemblPlants" id="Pp3c3_8132V3.1">
    <property type="protein sequence ID" value="PAC:32943494.CDS.1"/>
    <property type="gene ID" value="Pp3c3_8132"/>
</dbReference>
<dbReference type="EMBL" id="ABEU02000003">
    <property type="protein sequence ID" value="PNR57135.1"/>
    <property type="molecule type" value="Genomic_DNA"/>
</dbReference>
<evidence type="ECO:0000313" key="1">
    <source>
        <dbReference type="EMBL" id="PNR57135.1"/>
    </source>
</evidence>
<reference evidence="2" key="3">
    <citation type="submission" date="2020-12" db="UniProtKB">
        <authorList>
            <consortium name="EnsemblPlants"/>
        </authorList>
    </citation>
    <scope>IDENTIFICATION</scope>
</reference>